<dbReference type="InterPro" id="IPR003660">
    <property type="entry name" value="HAMP_dom"/>
</dbReference>
<evidence type="ECO:0000313" key="17">
    <source>
        <dbReference type="Proteomes" id="UP000588647"/>
    </source>
</evidence>
<dbReference type="EMBL" id="JACIEM010000005">
    <property type="protein sequence ID" value="MBB4004892.1"/>
    <property type="molecule type" value="Genomic_DNA"/>
</dbReference>
<dbReference type="GO" id="GO:0007165">
    <property type="term" value="P:signal transduction"/>
    <property type="evidence" value="ECO:0007669"/>
    <property type="project" value="InterPro"/>
</dbReference>
<evidence type="ECO:0000256" key="2">
    <source>
        <dbReference type="ARBA" id="ARBA00004651"/>
    </source>
</evidence>
<accession>A0A7W6MRC8</accession>
<dbReference type="InterPro" id="IPR036890">
    <property type="entry name" value="HATPase_C_sf"/>
</dbReference>
<dbReference type="Pfam" id="PF07536">
    <property type="entry name" value="HWE_HK"/>
    <property type="match status" value="1"/>
</dbReference>
<dbReference type="Gene3D" id="3.30.450.20">
    <property type="entry name" value="PAS domain"/>
    <property type="match status" value="1"/>
</dbReference>
<evidence type="ECO:0000256" key="6">
    <source>
        <dbReference type="ARBA" id="ARBA00022679"/>
    </source>
</evidence>
<feature type="region of interest" description="Disordered" evidence="13">
    <location>
        <begin position="652"/>
        <end position="680"/>
    </location>
</feature>
<dbReference type="GO" id="GO:0005886">
    <property type="term" value="C:plasma membrane"/>
    <property type="evidence" value="ECO:0007669"/>
    <property type="project" value="UniProtKB-SubCell"/>
</dbReference>
<evidence type="ECO:0000256" key="4">
    <source>
        <dbReference type="ARBA" id="ARBA00022475"/>
    </source>
</evidence>
<dbReference type="RefSeq" id="WP_183210458.1">
    <property type="nucleotide sequence ID" value="NZ_JAAAMM010000005.1"/>
</dbReference>
<dbReference type="InterPro" id="IPR011102">
    <property type="entry name" value="Sig_transdc_His_kinase_HWE"/>
</dbReference>
<feature type="domain" description="HAMP" evidence="15">
    <location>
        <begin position="362"/>
        <end position="415"/>
    </location>
</feature>
<feature type="transmembrane region" description="Helical" evidence="14">
    <location>
        <begin position="341"/>
        <end position="361"/>
    </location>
</feature>
<keyword evidence="8" id="KW-0547">Nucleotide-binding</keyword>
<evidence type="ECO:0000256" key="5">
    <source>
        <dbReference type="ARBA" id="ARBA00022553"/>
    </source>
</evidence>
<dbReference type="AlphaFoldDB" id="A0A7W6MRC8"/>
<evidence type="ECO:0000256" key="7">
    <source>
        <dbReference type="ARBA" id="ARBA00022692"/>
    </source>
</evidence>
<evidence type="ECO:0000256" key="14">
    <source>
        <dbReference type="SAM" id="Phobius"/>
    </source>
</evidence>
<comment type="subcellular location">
    <subcellularLocation>
        <location evidence="2">Cell membrane</location>
        <topology evidence="2">Multi-pass membrane protein</topology>
    </subcellularLocation>
</comment>
<keyword evidence="5" id="KW-0597">Phosphoprotein</keyword>
<keyword evidence="11 14" id="KW-1133">Transmembrane helix</keyword>
<dbReference type="PANTHER" id="PTHR41523">
    <property type="entry name" value="TWO-COMPONENT SYSTEM SENSOR PROTEIN"/>
    <property type="match status" value="1"/>
</dbReference>
<dbReference type="Pfam" id="PF02743">
    <property type="entry name" value="dCache_1"/>
    <property type="match status" value="1"/>
</dbReference>
<dbReference type="GO" id="GO:0005524">
    <property type="term" value="F:ATP binding"/>
    <property type="evidence" value="ECO:0007669"/>
    <property type="project" value="UniProtKB-KW"/>
</dbReference>
<reference evidence="16 17" key="1">
    <citation type="submission" date="2020-08" db="EMBL/GenBank/DDBJ databases">
        <title>Genomic Encyclopedia of Type Strains, Phase IV (KMG-IV): sequencing the most valuable type-strain genomes for metagenomic binning, comparative biology and taxonomic classification.</title>
        <authorList>
            <person name="Goeker M."/>
        </authorList>
    </citation>
    <scope>NUCLEOTIDE SEQUENCE [LARGE SCALE GENOMIC DNA]</scope>
    <source>
        <strain evidence="16 17">DSM 103570</strain>
    </source>
</reference>
<keyword evidence="12 14" id="KW-0472">Membrane</keyword>
<keyword evidence="6" id="KW-0808">Transferase</keyword>
<evidence type="ECO:0000256" key="9">
    <source>
        <dbReference type="ARBA" id="ARBA00022777"/>
    </source>
</evidence>
<sequence>MWSFRTVLTTALVGLQVAALLAVLTLTYFASQNVLLAYAEKLTERVARDTTTFTENFLDPADDAAALSQRLAESAVLGTADRAALERYFYEVLRSRTDFAGIFYGAADGAFTFVSRDDSVEGAAYRIKRIEMAPVRSVELRYMDSEFRPVSSRTDNADPYDPRTRPWYVEARASDEVVWTDPYIFFSSQRPGITVAKAVRDDERLGIRGAVGIDIEIDALSAFLGGLEVGERGSAAIVAQSGDVIAHPRPSLVSAGGDQPTRRFAKVTEVNDPALAEAVASLPGGLESLQPGETRLTRFSAGGESWRGAVRRLAASRTPWVVVTTLPESDILGPIHRVRNIALAVLVAVAAATAGIGVLLARAVTKPIKALATQAGRISEGNFEDVPLPPMRIRELDDTRRAMRRATSWLRERRRENEALTGELREAGRVLERRVDERTKELAAANRELEVANGNSNMLAHELDHRVKNLFAITSSLVALAARTATTPEEVATAARGRINALARAHASTKEAKEGTLAAIVRSVLEPYVGLDGFRLSVEGEPVTICGANVTPIGLILYELATNAAKYGALRASGGTLSVVWRRIGGGAVELVWAESPTEPIGKELLAGSAPKGFGSMVVDAMATRLEATVQRHLTPEGLRVILTMQQLEEAGDAHRPGSGVDPMAEPSRGDASRRAAWTA</sequence>
<evidence type="ECO:0000256" key="11">
    <source>
        <dbReference type="ARBA" id="ARBA00022989"/>
    </source>
</evidence>
<proteinExistence type="predicted"/>
<evidence type="ECO:0000313" key="16">
    <source>
        <dbReference type="EMBL" id="MBB4004892.1"/>
    </source>
</evidence>
<comment type="caution">
    <text evidence="16">The sequence shown here is derived from an EMBL/GenBank/DDBJ whole genome shotgun (WGS) entry which is preliminary data.</text>
</comment>
<dbReference type="CDD" id="cd12913">
    <property type="entry name" value="PDC1_MCP_like"/>
    <property type="match status" value="1"/>
</dbReference>
<evidence type="ECO:0000259" key="15">
    <source>
        <dbReference type="PROSITE" id="PS50885"/>
    </source>
</evidence>
<evidence type="ECO:0000256" key="13">
    <source>
        <dbReference type="SAM" id="MobiDB-lite"/>
    </source>
</evidence>
<evidence type="ECO:0000256" key="12">
    <source>
        <dbReference type="ARBA" id="ARBA00023136"/>
    </source>
</evidence>
<dbReference type="Gene3D" id="3.30.565.10">
    <property type="entry name" value="Histidine kinase-like ATPase, C-terminal domain"/>
    <property type="match status" value="1"/>
</dbReference>
<dbReference type="EC" id="2.7.13.3" evidence="3"/>
<dbReference type="GO" id="GO:0004673">
    <property type="term" value="F:protein histidine kinase activity"/>
    <property type="evidence" value="ECO:0007669"/>
    <property type="project" value="UniProtKB-EC"/>
</dbReference>
<dbReference type="Gene3D" id="6.10.340.10">
    <property type="match status" value="1"/>
</dbReference>
<keyword evidence="7 14" id="KW-0812">Transmembrane</keyword>
<evidence type="ECO:0000256" key="1">
    <source>
        <dbReference type="ARBA" id="ARBA00000085"/>
    </source>
</evidence>
<keyword evidence="17" id="KW-1185">Reference proteome</keyword>
<name>A0A7W6MRC8_9HYPH</name>
<evidence type="ECO:0000256" key="3">
    <source>
        <dbReference type="ARBA" id="ARBA00012438"/>
    </source>
</evidence>
<dbReference type="PANTHER" id="PTHR41523:SF8">
    <property type="entry name" value="ETHYLENE RESPONSE SENSOR PROTEIN"/>
    <property type="match status" value="1"/>
</dbReference>
<dbReference type="CDD" id="cd18774">
    <property type="entry name" value="PDC2_HK_sensor"/>
    <property type="match status" value="1"/>
</dbReference>
<gene>
    <name evidence="16" type="ORF">GGR03_003987</name>
</gene>
<dbReference type="PROSITE" id="PS50885">
    <property type="entry name" value="HAMP"/>
    <property type="match status" value="1"/>
</dbReference>
<keyword evidence="4" id="KW-1003">Cell membrane</keyword>
<keyword evidence="10" id="KW-0067">ATP-binding</keyword>
<dbReference type="SUPFAM" id="SSF103190">
    <property type="entry name" value="Sensory domain-like"/>
    <property type="match status" value="1"/>
</dbReference>
<dbReference type="SMART" id="SM00911">
    <property type="entry name" value="HWE_HK"/>
    <property type="match status" value="1"/>
</dbReference>
<dbReference type="Proteomes" id="UP000588647">
    <property type="component" value="Unassembled WGS sequence"/>
</dbReference>
<organism evidence="16 17">
    <name type="scientific">Aurantimonas endophytica</name>
    <dbReference type="NCBI Taxonomy" id="1522175"/>
    <lineage>
        <taxon>Bacteria</taxon>
        <taxon>Pseudomonadati</taxon>
        <taxon>Pseudomonadota</taxon>
        <taxon>Alphaproteobacteria</taxon>
        <taxon>Hyphomicrobiales</taxon>
        <taxon>Aurantimonadaceae</taxon>
        <taxon>Aurantimonas</taxon>
    </lineage>
</organism>
<protein>
    <recommendedName>
        <fullName evidence="3">histidine kinase</fullName>
        <ecNumber evidence="3">2.7.13.3</ecNumber>
    </recommendedName>
</protein>
<comment type="catalytic activity">
    <reaction evidence="1">
        <text>ATP + protein L-histidine = ADP + protein N-phospho-L-histidine.</text>
        <dbReference type="EC" id="2.7.13.3"/>
    </reaction>
</comment>
<dbReference type="InterPro" id="IPR033479">
    <property type="entry name" value="dCache_1"/>
</dbReference>
<keyword evidence="9 16" id="KW-0418">Kinase</keyword>
<evidence type="ECO:0000256" key="8">
    <source>
        <dbReference type="ARBA" id="ARBA00022741"/>
    </source>
</evidence>
<evidence type="ECO:0000256" key="10">
    <source>
        <dbReference type="ARBA" id="ARBA00022840"/>
    </source>
</evidence>
<dbReference type="InterPro" id="IPR029151">
    <property type="entry name" value="Sensor-like_sf"/>
</dbReference>